<keyword evidence="1" id="KW-0812">Transmembrane</keyword>
<evidence type="ECO:0000256" key="1">
    <source>
        <dbReference type="SAM" id="Phobius"/>
    </source>
</evidence>
<dbReference type="KEGG" id="mhl:MHLP_01210"/>
<keyword evidence="1" id="KW-1133">Transmembrane helix</keyword>
<name>I7C5N4_MYCHA</name>
<dbReference type="Proteomes" id="UP000006502">
    <property type="component" value="Chromosome"/>
</dbReference>
<dbReference type="HOGENOM" id="CLU_137333_0_0_14"/>
<evidence type="ECO:0000313" key="3">
    <source>
        <dbReference type="Proteomes" id="UP000006502"/>
    </source>
</evidence>
<gene>
    <name evidence="2" type="ordered locus">MHLP_01210</name>
</gene>
<dbReference type="STRING" id="1212765.MHLP_01210"/>
<dbReference type="EMBL" id="CP003731">
    <property type="protein sequence ID" value="AFO51822.1"/>
    <property type="molecule type" value="Genomic_DNA"/>
</dbReference>
<dbReference type="OrthoDB" id="9812260at2"/>
<dbReference type="PATRIC" id="fig|1212765.3.peg.272"/>
<sequence>MNGVQKIVGIVTGVLATSGIGGTVFYSHPTTKTVKQESKKPNVTKKVDQGIPEKTYTFKFGDKAVNLNCRNGYLPHEDAEFLSKGNMKISIVCRRENGSYRYDIGNLIDWDSLESLNRQGLKCQSANKGALNYQCTWSKGGQPQVKVYQAKNWPTDSYKREVILIN</sequence>
<proteinExistence type="predicted"/>
<dbReference type="AlphaFoldDB" id="I7C5N4"/>
<organism evidence="2 3">
    <name type="scientific">Mycoplasma haematolamae (strain Purdue)</name>
    <dbReference type="NCBI Taxonomy" id="1212765"/>
    <lineage>
        <taxon>Bacteria</taxon>
        <taxon>Bacillati</taxon>
        <taxon>Mycoplasmatota</taxon>
        <taxon>Mollicutes</taxon>
        <taxon>Mycoplasmataceae</taxon>
        <taxon>Mycoplasma</taxon>
    </lineage>
</organism>
<accession>I7C5N4</accession>
<reference evidence="2 3" key="1">
    <citation type="journal article" date="2012" name="J. Bacteriol.">
        <title>Genome Sequence of "Candidatus Mycoplasma haemolamae" Strain Purdue, a Red Blood Cell Pathogen of Alpacas (Vicugna pacos) and Llamas (Lama glama).</title>
        <authorList>
            <person name="Guimaraes A.M."/>
            <person name="Toth B."/>
            <person name="Santos A.P."/>
            <person name="do Nascimento N.C."/>
            <person name="Kritchevsky J.E."/>
            <person name="Messick J.B."/>
        </authorList>
    </citation>
    <scope>NUCLEOTIDE SEQUENCE [LARGE SCALE GENOMIC DNA]</scope>
    <source>
        <strain evidence="2 3">Purdue</strain>
    </source>
</reference>
<evidence type="ECO:0000313" key="2">
    <source>
        <dbReference type="EMBL" id="AFO51822.1"/>
    </source>
</evidence>
<keyword evidence="1" id="KW-0472">Membrane</keyword>
<feature type="transmembrane region" description="Helical" evidence="1">
    <location>
        <begin position="7"/>
        <end position="26"/>
    </location>
</feature>
<reference evidence="3" key="2">
    <citation type="submission" date="2012-07" db="EMBL/GenBank/DDBJ databases">
        <title>Complete genome sequence of 'Candidatus Mycoplasma haemolamae'.</title>
        <authorList>
            <person name="Guimaraes A.M.S."/>
            <person name="Toth B."/>
            <person name="Santos A.P."/>
            <person name="Nascimento N.C."/>
            <person name="Sojka J.E."/>
            <person name="Messick J.B."/>
        </authorList>
    </citation>
    <scope>NUCLEOTIDE SEQUENCE [LARGE SCALE GENOMIC DNA]</scope>
    <source>
        <strain evidence="3">Purdue</strain>
    </source>
</reference>
<keyword evidence="3" id="KW-1185">Reference proteome</keyword>
<protein>
    <submittedName>
        <fullName evidence="2">Uncharacterized protein</fullName>
    </submittedName>
</protein>